<feature type="transmembrane region" description="Helical" evidence="1">
    <location>
        <begin position="240"/>
        <end position="258"/>
    </location>
</feature>
<proteinExistence type="predicted"/>
<protein>
    <submittedName>
        <fullName evidence="2">Uncharacterized protein</fullName>
    </submittedName>
</protein>
<evidence type="ECO:0000256" key="1">
    <source>
        <dbReference type="SAM" id="Phobius"/>
    </source>
</evidence>
<dbReference type="EMBL" id="DSDO01000263">
    <property type="protein sequence ID" value="HDR46806.1"/>
    <property type="molecule type" value="Genomic_DNA"/>
</dbReference>
<dbReference type="Proteomes" id="UP000886162">
    <property type="component" value="Unassembled WGS sequence"/>
</dbReference>
<reference evidence="2" key="1">
    <citation type="journal article" date="2020" name="mSystems">
        <title>Genome- and Community-Level Interaction Insights into Carbon Utilization and Element Cycling Functions of Hydrothermarchaeota in Hydrothermal Sediment.</title>
        <authorList>
            <person name="Zhou Z."/>
            <person name="Liu Y."/>
            <person name="Xu W."/>
            <person name="Pan J."/>
            <person name="Luo Z.H."/>
            <person name="Li M."/>
        </authorList>
    </citation>
    <scope>NUCLEOTIDE SEQUENCE [LARGE SCALE GENOMIC DNA]</scope>
    <source>
        <strain evidence="2">SpSt-1220</strain>
    </source>
</reference>
<organism evidence="2">
    <name type="scientific">Geoalkalibacter subterraneus</name>
    <dbReference type="NCBI Taxonomy" id="483547"/>
    <lineage>
        <taxon>Bacteria</taxon>
        <taxon>Pseudomonadati</taxon>
        <taxon>Thermodesulfobacteriota</taxon>
        <taxon>Desulfuromonadia</taxon>
        <taxon>Desulfuromonadales</taxon>
        <taxon>Geoalkalibacteraceae</taxon>
        <taxon>Geoalkalibacter</taxon>
    </lineage>
</organism>
<name>A0A831PJU8_9BACT</name>
<accession>A0A831PJU8</accession>
<feature type="transmembrane region" description="Helical" evidence="1">
    <location>
        <begin position="205"/>
        <end position="228"/>
    </location>
</feature>
<keyword evidence="1" id="KW-0472">Membrane</keyword>
<keyword evidence="1" id="KW-0812">Transmembrane</keyword>
<gene>
    <name evidence="2" type="ORF">ENN94_03795</name>
</gene>
<comment type="caution">
    <text evidence="2">The sequence shown here is derived from an EMBL/GenBank/DDBJ whole genome shotgun (WGS) entry which is preliminary data.</text>
</comment>
<keyword evidence="1" id="KW-1133">Transmembrane helix</keyword>
<sequence length="293" mass="30306">MPSAGTYGYVPEVSYLFGFPRAIIPGGVEMDLDAVATATSTDGKDKTAWKNFNFQMGALSSALEHAIPEQMFTTRENPGIAVSAVKALKIALSEGQRIYRINKANMAAALPNLHFSGETIDEIRQAVMAGKEVITHMDPIAIPGWKGAGYVITDPETGAGAWKIGGGLNGGLGPFGALLTGVAQGAAAAAMLIALGAAIATLGPLGALAAVLLITLVLLPILLIEIAYANTVFTSDAEQACLVIGRVTGSFLSVLIATVHSGSFAELVVEILGFIGMNILMEGDYDRVGECAP</sequence>
<dbReference type="AlphaFoldDB" id="A0A831PJU8"/>
<evidence type="ECO:0000313" key="2">
    <source>
        <dbReference type="EMBL" id="HDR46806.1"/>
    </source>
</evidence>
<feature type="transmembrane region" description="Helical" evidence="1">
    <location>
        <begin position="175"/>
        <end position="199"/>
    </location>
</feature>